<evidence type="ECO:0000259" key="5">
    <source>
        <dbReference type="Pfam" id="PF08531"/>
    </source>
</evidence>
<evidence type="ECO:0000259" key="6">
    <source>
        <dbReference type="Pfam" id="PF17389"/>
    </source>
</evidence>
<dbReference type="GO" id="GO:0030596">
    <property type="term" value="F:alpha-L-rhamnosidase activity"/>
    <property type="evidence" value="ECO:0007669"/>
    <property type="project" value="UniProtKB-EC"/>
</dbReference>
<dbReference type="Proteomes" id="UP000408482">
    <property type="component" value="Unassembled WGS sequence"/>
</dbReference>
<feature type="domain" description="Alpha-L-rhamnosidase six-hairpin glycosidase" evidence="6">
    <location>
        <begin position="431"/>
        <end position="767"/>
    </location>
</feature>
<keyword evidence="9" id="KW-1185">Reference proteome</keyword>
<dbReference type="InterPro" id="IPR035396">
    <property type="entry name" value="Bac_rhamnosid6H"/>
</dbReference>
<dbReference type="Pfam" id="PF17390">
    <property type="entry name" value="Bac_rhamnosid_C"/>
    <property type="match status" value="1"/>
</dbReference>
<accession>A0A564W465</accession>
<dbReference type="PANTHER" id="PTHR33307:SF6">
    <property type="entry name" value="ALPHA-RHAMNOSIDASE (EUROFUNG)-RELATED"/>
    <property type="match status" value="1"/>
</dbReference>
<comment type="catalytic activity">
    <reaction evidence="1">
        <text>Hydrolysis of terminal non-reducing alpha-L-rhamnose residues in alpha-L-rhamnosides.</text>
        <dbReference type="EC" id="3.2.1.40"/>
    </reaction>
</comment>
<dbReference type="Pfam" id="PF25788">
    <property type="entry name" value="Ig_Rha78A_N"/>
    <property type="match status" value="1"/>
</dbReference>
<dbReference type="Gene3D" id="1.50.10.10">
    <property type="match status" value="1"/>
</dbReference>
<evidence type="ECO:0000256" key="1">
    <source>
        <dbReference type="ARBA" id="ARBA00001445"/>
    </source>
</evidence>
<dbReference type="PANTHER" id="PTHR33307">
    <property type="entry name" value="ALPHA-RHAMNOSIDASE (EUROFUNG)"/>
    <property type="match status" value="1"/>
</dbReference>
<evidence type="ECO:0000259" key="4">
    <source>
        <dbReference type="Pfam" id="PF05592"/>
    </source>
</evidence>
<dbReference type="InterPro" id="IPR012341">
    <property type="entry name" value="6hp_glycosidase-like_sf"/>
</dbReference>
<dbReference type="GO" id="GO:0005975">
    <property type="term" value="P:carbohydrate metabolic process"/>
    <property type="evidence" value="ECO:0007669"/>
    <property type="project" value="InterPro"/>
</dbReference>
<dbReference type="InterPro" id="IPR035398">
    <property type="entry name" value="Bac_rhamnosid_C"/>
</dbReference>
<feature type="domain" description="Alpha-L-rhamnosidase C-terminal" evidence="7">
    <location>
        <begin position="770"/>
        <end position="843"/>
    </location>
</feature>
<dbReference type="InterPro" id="IPR008928">
    <property type="entry name" value="6-hairpin_glycosidase_sf"/>
</dbReference>
<keyword evidence="3" id="KW-0378">Hydrolase</keyword>
<name>A0A564W465_9FIRM</name>
<reference evidence="8 9" key="1">
    <citation type="submission" date="2019-07" db="EMBL/GenBank/DDBJ databases">
        <authorList>
            <person name="Hibberd C M."/>
            <person name="Gehrig L. J."/>
            <person name="Chang H.-W."/>
            <person name="Venkatesh S."/>
        </authorList>
    </citation>
    <scope>NUCLEOTIDE SEQUENCE [LARGE SCALE GENOMIC DNA]</scope>
    <source>
        <strain evidence="8">Blautia_luti_SSTS_Bg7063</strain>
    </source>
</reference>
<evidence type="ECO:0000313" key="8">
    <source>
        <dbReference type="EMBL" id="VUX38772.1"/>
    </source>
</evidence>
<dbReference type="SUPFAM" id="SSF48208">
    <property type="entry name" value="Six-hairpin glycosidases"/>
    <property type="match status" value="1"/>
</dbReference>
<evidence type="ECO:0000259" key="7">
    <source>
        <dbReference type="Pfam" id="PF17390"/>
    </source>
</evidence>
<dbReference type="Pfam" id="PF05592">
    <property type="entry name" value="Bac_rhamnosid"/>
    <property type="match status" value="1"/>
</dbReference>
<sequence length="854" mass="98259">MKGSKEEIKAIDLRSDYKVNPIGIHNVAPRLSWRMTAYGKNRKQSAYQIQVFKKESDIKEVLVWDSEKVYSGESVNIPYKGKQLASRERVYWKVRIWDEKENVSEWSEEAFFEAGLLNKTDWEAEWICAPEKAAAVYFRKVCNIEKQPKSGRLYISGLGYYEAYLNGKKCGEDVLTPNRTHYTERVFYHTYDITTAVVHGENVFGVELGNGWYNQKDKINEKKLWYGYPKLLFQIEIEYADGDKDVFISDENTKWHESPRIYNNIYFGEIYDARKESIGWREKDFEDLDWKFAGKAEKPGGELTKQKAPSDQKICELFPKKISEVTPGMYVVDFGQNMTGWVKMRVSGKEGDKVQLRFGEELWPDGKINYYSTGSGWKQQKDIYILSGKKEEYYEPAFTWHGFRYVEVQGYPGIPKREDFVAVHIRAGVERSGKFICSNALINQIQKASLWSMESGLHGGIPLDSPHRERQGYGGDALITAKAMMYSYDMHEFYSDWMDDFIDAQDKTTGFLPHTVPCQDGGGGPAWGSALIIITWLMYRYYGDTKSAEGYFDNMIHWMQFLQTGMEKGIVEGEGTDKDCLGEWSTPGEILIPPRFVNTFFYAYNAKLMTELAEVLGRSADAEYFQNQYNETVLSFRNEFYDSKNGRYSIGAQGTEAFANKLGAIRERELCEVKQYLEKHITKECEGNLDTGIFGTPLLFETLVEFGLGEVAYHMITSVTYPSYGYMITNGATTLWEYWEKEYGFYQCPANHNQPMFGSISSFFYEKLAGIKPLKPAYKKIEIKPAMIGDLRFVSSSVKTPYGEVCIDWERNEDEILVSVVIPPNTEAVLLIPGQERKEIGSGNYQFRYVACEK</sequence>
<dbReference type="PIRSF" id="PIRSF010631">
    <property type="entry name" value="A-rhamnsds"/>
    <property type="match status" value="1"/>
</dbReference>
<dbReference type="Gene3D" id="2.60.120.260">
    <property type="entry name" value="Galactose-binding domain-like"/>
    <property type="match status" value="2"/>
</dbReference>
<dbReference type="Pfam" id="PF17389">
    <property type="entry name" value="Bac_rhamnosid6H"/>
    <property type="match status" value="1"/>
</dbReference>
<dbReference type="InterPro" id="IPR008902">
    <property type="entry name" value="Rhamnosid_concanavalin"/>
</dbReference>
<dbReference type="InterPro" id="IPR016007">
    <property type="entry name" value="Alpha_rhamnosid"/>
</dbReference>
<dbReference type="InterPro" id="IPR013737">
    <property type="entry name" value="Bac_rhamnosid_N"/>
</dbReference>
<dbReference type="Pfam" id="PF08531">
    <property type="entry name" value="Bac_rhamnosid_N"/>
    <property type="match status" value="1"/>
</dbReference>
<evidence type="ECO:0000256" key="2">
    <source>
        <dbReference type="ARBA" id="ARBA00012652"/>
    </source>
</evidence>
<feature type="domain" description="Bacterial alpha-L-rhamnosidase N-terminal" evidence="5">
    <location>
        <begin position="146"/>
        <end position="310"/>
    </location>
</feature>
<dbReference type="RefSeq" id="WP_144093839.1">
    <property type="nucleotide sequence ID" value="NZ_CABHMX010000035.1"/>
</dbReference>
<organism evidence="8 9">
    <name type="scientific">Blautia luti</name>
    <dbReference type="NCBI Taxonomy" id="89014"/>
    <lineage>
        <taxon>Bacteria</taxon>
        <taxon>Bacillati</taxon>
        <taxon>Bacillota</taxon>
        <taxon>Clostridia</taxon>
        <taxon>Lachnospirales</taxon>
        <taxon>Lachnospiraceae</taxon>
        <taxon>Blautia</taxon>
    </lineage>
</organism>
<gene>
    <name evidence="8" type="ORF">RSSSTS7063_03396</name>
</gene>
<dbReference type="EMBL" id="CABHNW010000080">
    <property type="protein sequence ID" value="VUX38772.1"/>
    <property type="molecule type" value="Genomic_DNA"/>
</dbReference>
<evidence type="ECO:0000313" key="9">
    <source>
        <dbReference type="Proteomes" id="UP000408482"/>
    </source>
</evidence>
<proteinExistence type="predicted"/>
<protein>
    <recommendedName>
        <fullName evidence="2">alpha-L-rhamnosidase</fullName>
        <ecNumber evidence="2">3.2.1.40</ecNumber>
    </recommendedName>
</protein>
<dbReference type="AlphaFoldDB" id="A0A564W465"/>
<dbReference type="EC" id="3.2.1.40" evidence="2"/>
<evidence type="ECO:0000256" key="3">
    <source>
        <dbReference type="ARBA" id="ARBA00022801"/>
    </source>
</evidence>
<dbReference type="Gene3D" id="2.60.40.10">
    <property type="entry name" value="Immunoglobulins"/>
    <property type="match status" value="1"/>
</dbReference>
<dbReference type="Gene3D" id="2.60.420.10">
    <property type="entry name" value="Maltose phosphorylase, domain 3"/>
    <property type="match status" value="1"/>
</dbReference>
<dbReference type="InterPro" id="IPR013783">
    <property type="entry name" value="Ig-like_fold"/>
</dbReference>
<feature type="domain" description="Alpha-L-rhamnosidase concanavalin-like" evidence="4">
    <location>
        <begin position="324"/>
        <end position="425"/>
    </location>
</feature>